<evidence type="ECO:0000313" key="2">
    <source>
        <dbReference type="EMBL" id="CAH0373562.1"/>
    </source>
</evidence>
<comment type="caution">
    <text evidence="2">The sequence shown here is derived from an EMBL/GenBank/DDBJ whole genome shotgun (WGS) entry which is preliminary data.</text>
</comment>
<accession>A0A8J2SSM6</accession>
<dbReference type="Proteomes" id="UP000789595">
    <property type="component" value="Unassembled WGS sequence"/>
</dbReference>
<name>A0A8J2SSM6_9STRA</name>
<proteinExistence type="predicted"/>
<evidence type="ECO:0000313" key="3">
    <source>
        <dbReference type="Proteomes" id="UP000789595"/>
    </source>
</evidence>
<protein>
    <submittedName>
        <fullName evidence="2">Uncharacterized protein</fullName>
    </submittedName>
</protein>
<gene>
    <name evidence="2" type="ORF">PECAL_4P07700</name>
</gene>
<evidence type="ECO:0000256" key="1">
    <source>
        <dbReference type="SAM" id="MobiDB-lite"/>
    </source>
</evidence>
<feature type="region of interest" description="Disordered" evidence="1">
    <location>
        <begin position="1"/>
        <end position="26"/>
    </location>
</feature>
<keyword evidence="3" id="KW-1185">Reference proteome</keyword>
<organism evidence="2 3">
    <name type="scientific">Pelagomonas calceolata</name>
    <dbReference type="NCBI Taxonomy" id="35677"/>
    <lineage>
        <taxon>Eukaryota</taxon>
        <taxon>Sar</taxon>
        <taxon>Stramenopiles</taxon>
        <taxon>Ochrophyta</taxon>
        <taxon>Pelagophyceae</taxon>
        <taxon>Pelagomonadales</taxon>
        <taxon>Pelagomonadaceae</taxon>
        <taxon>Pelagomonas</taxon>
    </lineage>
</organism>
<feature type="compositionally biased region" description="Basic residues" evidence="1">
    <location>
        <begin position="1"/>
        <end position="11"/>
    </location>
</feature>
<sequence length="475" mass="51987">MALNPNRRRPRVPSGRTPEKVAKPKAGPLYQLRARVACEALNFRDPASTERGIVITGGYRDDGGADCAQARYFDHRRGVGPFHDVPPSGQWDGWAVRGRYDNFREANAPGNESNKMEESMQLQFDKTGEGECDVVGSGTNSFGKFFMCGTGERGSDGVWKLDVSRGYASAGWSSESLRAYAAPPVAAPASDFVASLVEAAAPAPARNYAARREARRAAHASAGAATRGSHHVARREAAVVRPATSTARFPIGEQVESTVKTPWPNDRGVVITERGNSHREVVTTKDSVVVLRPTELKPTTLTDEEAELCAATLERLRSSTKDYVQARIDGTIVVGDNNGREIRNRFESAENGEELRQFEVRETDVRCALCPGHTWPLGTDIGGMLSKLRYHLDLRNPAAPMHRERLVATASDSSWRTPPLVTVTSTARFPIGEQVESTVKTPSVGDHRQCLNVLFCPRILGARWRASARFCRMSS</sequence>
<dbReference type="EMBL" id="CAKKNE010000004">
    <property type="protein sequence ID" value="CAH0373562.1"/>
    <property type="molecule type" value="Genomic_DNA"/>
</dbReference>
<reference evidence="2" key="1">
    <citation type="submission" date="2021-11" db="EMBL/GenBank/DDBJ databases">
        <authorList>
            <consortium name="Genoscope - CEA"/>
            <person name="William W."/>
        </authorList>
    </citation>
    <scope>NUCLEOTIDE SEQUENCE</scope>
</reference>
<dbReference type="AlphaFoldDB" id="A0A8J2SSM6"/>